<dbReference type="Proteomes" id="UP001249851">
    <property type="component" value="Unassembled WGS sequence"/>
</dbReference>
<reference evidence="4" key="1">
    <citation type="journal article" date="2023" name="G3 (Bethesda)">
        <title>Whole genome assembly and annotation of the endangered Caribbean coral Acropora cervicornis.</title>
        <authorList>
            <person name="Selwyn J.D."/>
            <person name="Vollmer S.V."/>
        </authorList>
    </citation>
    <scope>NUCLEOTIDE SEQUENCE</scope>
    <source>
        <strain evidence="4">K2</strain>
    </source>
</reference>
<dbReference type="InterPro" id="IPR016187">
    <property type="entry name" value="CTDL_fold"/>
</dbReference>
<reference evidence="4" key="2">
    <citation type="journal article" date="2023" name="Science">
        <title>Genomic signatures of disease resistance in endangered staghorn corals.</title>
        <authorList>
            <person name="Vollmer S.V."/>
            <person name="Selwyn J.D."/>
            <person name="Despard B.A."/>
            <person name="Roesel C.L."/>
        </authorList>
    </citation>
    <scope>NUCLEOTIDE SEQUENCE</scope>
    <source>
        <strain evidence="4">K2</strain>
    </source>
</reference>
<evidence type="ECO:0000313" key="4">
    <source>
        <dbReference type="EMBL" id="KAK2567013.1"/>
    </source>
</evidence>
<dbReference type="InterPro" id="IPR018378">
    <property type="entry name" value="C-type_lectin_CS"/>
</dbReference>
<keyword evidence="2" id="KW-1133">Transmembrane helix</keyword>
<comment type="caution">
    <text evidence="4">The sequence shown here is derived from an EMBL/GenBank/DDBJ whole genome shotgun (WGS) entry which is preliminary data.</text>
</comment>
<dbReference type="EMBL" id="JARQWQ010000015">
    <property type="protein sequence ID" value="KAK2567013.1"/>
    <property type="molecule type" value="Genomic_DNA"/>
</dbReference>
<dbReference type="InterPro" id="IPR050111">
    <property type="entry name" value="C-type_lectin/snaclec_domain"/>
</dbReference>
<feature type="transmembrane region" description="Helical" evidence="2">
    <location>
        <begin position="145"/>
        <end position="168"/>
    </location>
</feature>
<dbReference type="AlphaFoldDB" id="A0AAD9QT55"/>
<dbReference type="InterPro" id="IPR016186">
    <property type="entry name" value="C-type_lectin-like/link_sf"/>
</dbReference>
<keyword evidence="5" id="KW-1185">Reference proteome</keyword>
<evidence type="ECO:0000313" key="5">
    <source>
        <dbReference type="Proteomes" id="UP001249851"/>
    </source>
</evidence>
<keyword evidence="1" id="KW-1015">Disulfide bond</keyword>
<dbReference type="SUPFAM" id="SSF56436">
    <property type="entry name" value="C-type lectin-like"/>
    <property type="match status" value="1"/>
</dbReference>
<evidence type="ECO:0000256" key="1">
    <source>
        <dbReference type="ARBA" id="ARBA00023157"/>
    </source>
</evidence>
<dbReference type="Gene3D" id="3.10.100.10">
    <property type="entry name" value="Mannose-Binding Protein A, subunit A"/>
    <property type="match status" value="1"/>
</dbReference>
<name>A0AAD9QT55_ACRCE</name>
<keyword evidence="2" id="KW-0472">Membrane</keyword>
<sequence length="334" mass="37250">MAVSSNCDDGWIPFNKSCYLVVKETKVFNHAERNCVIHAAHLISIESKEENKKIVSFVQNYIGKPGKVRIWLGMERLTSDSSLHWVDNKPINFVNWAPGEPDQTGACVQMIQRGWWEDSSCLQNLSYICKRDSRAEEPYTRATELGILIGIPMACSVIMLTVVAVLFVKSVFESEGTYFAYGKTRDKDKLHSCLVTLTTSIAHVGAVGYVNQGGDFNRASFSHPPSEHSLPGVQASELSRADSTVEAPEITITPETPEPSRRLDVTEVFVASSSSINQDRFQSVTSLENLVYKRYIKPKTRKLRSLIKSGAVVSPPGAAGKYIKKEDKFEFYEV</sequence>
<dbReference type="PROSITE" id="PS50041">
    <property type="entry name" value="C_TYPE_LECTIN_2"/>
    <property type="match status" value="1"/>
</dbReference>
<organism evidence="4 5">
    <name type="scientific">Acropora cervicornis</name>
    <name type="common">Staghorn coral</name>
    <dbReference type="NCBI Taxonomy" id="6130"/>
    <lineage>
        <taxon>Eukaryota</taxon>
        <taxon>Metazoa</taxon>
        <taxon>Cnidaria</taxon>
        <taxon>Anthozoa</taxon>
        <taxon>Hexacorallia</taxon>
        <taxon>Scleractinia</taxon>
        <taxon>Astrocoeniina</taxon>
        <taxon>Acroporidae</taxon>
        <taxon>Acropora</taxon>
    </lineage>
</organism>
<dbReference type="PROSITE" id="PS00615">
    <property type="entry name" value="C_TYPE_LECTIN_1"/>
    <property type="match status" value="1"/>
</dbReference>
<feature type="domain" description="C-type lectin" evidence="3">
    <location>
        <begin position="14"/>
        <end position="130"/>
    </location>
</feature>
<evidence type="ECO:0000256" key="2">
    <source>
        <dbReference type="SAM" id="Phobius"/>
    </source>
</evidence>
<dbReference type="SMART" id="SM00034">
    <property type="entry name" value="CLECT"/>
    <property type="match status" value="1"/>
</dbReference>
<dbReference type="CDD" id="cd00037">
    <property type="entry name" value="CLECT"/>
    <property type="match status" value="1"/>
</dbReference>
<protein>
    <submittedName>
        <fullName evidence="4">Neurocan core protein</fullName>
    </submittedName>
</protein>
<keyword evidence="2" id="KW-0812">Transmembrane</keyword>
<gene>
    <name evidence="4" type="ORF">P5673_008788</name>
</gene>
<dbReference type="InterPro" id="IPR001304">
    <property type="entry name" value="C-type_lectin-like"/>
</dbReference>
<proteinExistence type="predicted"/>
<dbReference type="PANTHER" id="PTHR22803">
    <property type="entry name" value="MANNOSE, PHOSPHOLIPASE, LECTIN RECEPTOR RELATED"/>
    <property type="match status" value="1"/>
</dbReference>
<accession>A0AAD9QT55</accession>
<evidence type="ECO:0000259" key="3">
    <source>
        <dbReference type="PROSITE" id="PS50041"/>
    </source>
</evidence>
<dbReference type="Pfam" id="PF00059">
    <property type="entry name" value="Lectin_C"/>
    <property type="match status" value="1"/>
</dbReference>